<evidence type="ECO:0000259" key="3">
    <source>
        <dbReference type="Pfam" id="PF14226"/>
    </source>
</evidence>
<evidence type="ECO:0000313" key="4">
    <source>
        <dbReference type="EnsemblPlants" id="Bo3g044780.1"/>
    </source>
</evidence>
<name>A0A0D3B806_BRAOL</name>
<protein>
    <recommendedName>
        <fullName evidence="3">Non-haem dioxygenase N-terminal domain-containing protein</fullName>
    </recommendedName>
</protein>
<dbReference type="HOGENOM" id="CLU_2674562_0_0_1"/>
<dbReference type="InterPro" id="IPR027443">
    <property type="entry name" value="IPNS-like_sf"/>
</dbReference>
<organism evidence="4 5">
    <name type="scientific">Brassica oleracea var. oleracea</name>
    <dbReference type="NCBI Taxonomy" id="109376"/>
    <lineage>
        <taxon>Eukaryota</taxon>
        <taxon>Viridiplantae</taxon>
        <taxon>Streptophyta</taxon>
        <taxon>Embryophyta</taxon>
        <taxon>Tracheophyta</taxon>
        <taxon>Spermatophyta</taxon>
        <taxon>Magnoliopsida</taxon>
        <taxon>eudicotyledons</taxon>
        <taxon>Gunneridae</taxon>
        <taxon>Pentapetalae</taxon>
        <taxon>rosids</taxon>
        <taxon>malvids</taxon>
        <taxon>Brassicales</taxon>
        <taxon>Brassicaceae</taxon>
        <taxon>Brassiceae</taxon>
        <taxon>Brassica</taxon>
    </lineage>
</organism>
<dbReference type="SUPFAM" id="SSF51197">
    <property type="entry name" value="Clavaminate synthase-like"/>
    <property type="match status" value="1"/>
</dbReference>
<evidence type="ECO:0000313" key="5">
    <source>
        <dbReference type="Proteomes" id="UP000032141"/>
    </source>
</evidence>
<keyword evidence="5" id="KW-1185">Reference proteome</keyword>
<dbReference type="eggNOG" id="KOG0143">
    <property type="taxonomic scope" value="Eukaryota"/>
</dbReference>
<keyword evidence="1" id="KW-0479">Metal-binding</keyword>
<dbReference type="Proteomes" id="UP000032141">
    <property type="component" value="Chromosome C3"/>
</dbReference>
<dbReference type="GO" id="GO:0046872">
    <property type="term" value="F:metal ion binding"/>
    <property type="evidence" value="ECO:0007669"/>
    <property type="project" value="UniProtKB-KW"/>
</dbReference>
<accession>A0A0D3B806</accession>
<dbReference type="Pfam" id="PF14226">
    <property type="entry name" value="DIOX_N"/>
    <property type="match status" value="1"/>
</dbReference>
<dbReference type="AlphaFoldDB" id="A0A0D3B806"/>
<dbReference type="Gene3D" id="2.60.120.330">
    <property type="entry name" value="B-lactam Antibiotic, Isopenicillin N Synthase, Chain"/>
    <property type="match status" value="1"/>
</dbReference>
<feature type="domain" description="Non-haem dioxygenase N-terminal" evidence="3">
    <location>
        <begin position="45"/>
        <end position="78"/>
    </location>
</feature>
<keyword evidence="2" id="KW-0408">Iron</keyword>
<evidence type="ECO:0000256" key="2">
    <source>
        <dbReference type="ARBA" id="ARBA00023004"/>
    </source>
</evidence>
<reference evidence="4" key="2">
    <citation type="submission" date="2015-03" db="UniProtKB">
        <authorList>
            <consortium name="EnsemblPlants"/>
        </authorList>
    </citation>
    <scope>IDENTIFICATION</scope>
</reference>
<dbReference type="Gramene" id="Bo3g044780.1">
    <property type="protein sequence ID" value="Bo3g044780.1"/>
    <property type="gene ID" value="Bo3g044780"/>
</dbReference>
<evidence type="ECO:0000256" key="1">
    <source>
        <dbReference type="ARBA" id="ARBA00022723"/>
    </source>
</evidence>
<sequence>MAAPLTSKPLVSDFSSSVSHIPSTYVRPISDRPKLSQAETSGDTIPLIDLRDLHGPNRAEIMRQIAHACSTHGFFQVTPV</sequence>
<dbReference type="InterPro" id="IPR026992">
    <property type="entry name" value="DIOX_N"/>
</dbReference>
<dbReference type="EnsemblPlants" id="Bo3g044780.1">
    <property type="protein sequence ID" value="Bo3g044780.1"/>
    <property type="gene ID" value="Bo3g044780"/>
</dbReference>
<reference evidence="4 5" key="1">
    <citation type="journal article" date="2014" name="Genome Biol.">
        <title>Transcriptome and methylome profiling reveals relics of genome dominance in the mesopolyploid Brassica oleracea.</title>
        <authorList>
            <person name="Parkin I.A."/>
            <person name="Koh C."/>
            <person name="Tang H."/>
            <person name="Robinson S.J."/>
            <person name="Kagale S."/>
            <person name="Clarke W.E."/>
            <person name="Town C.D."/>
            <person name="Nixon J."/>
            <person name="Krishnakumar V."/>
            <person name="Bidwell S.L."/>
            <person name="Denoeud F."/>
            <person name="Belcram H."/>
            <person name="Links M.G."/>
            <person name="Just J."/>
            <person name="Clarke C."/>
            <person name="Bender T."/>
            <person name="Huebert T."/>
            <person name="Mason A.S."/>
            <person name="Pires J.C."/>
            <person name="Barker G."/>
            <person name="Moore J."/>
            <person name="Walley P.G."/>
            <person name="Manoli S."/>
            <person name="Batley J."/>
            <person name="Edwards D."/>
            <person name="Nelson M.N."/>
            <person name="Wang X."/>
            <person name="Paterson A.H."/>
            <person name="King G."/>
            <person name="Bancroft I."/>
            <person name="Chalhoub B."/>
            <person name="Sharpe A.G."/>
        </authorList>
    </citation>
    <scope>NUCLEOTIDE SEQUENCE</scope>
    <source>
        <strain evidence="4 5">cv. TO1000</strain>
    </source>
</reference>
<dbReference type="STRING" id="109376.A0A0D3B806"/>
<proteinExistence type="predicted"/>
<dbReference type="OMA" id="ECENVPI"/>